<comment type="caution">
    <text evidence="2">The sequence shown here is derived from an EMBL/GenBank/DDBJ whole genome shotgun (WGS) entry which is preliminary data.</text>
</comment>
<keyword evidence="1 2" id="KW-0808">Transferase</keyword>
<evidence type="ECO:0000256" key="1">
    <source>
        <dbReference type="ARBA" id="ARBA00022679"/>
    </source>
</evidence>
<evidence type="ECO:0000313" key="3">
    <source>
        <dbReference type="Proteomes" id="UP001143304"/>
    </source>
</evidence>
<protein>
    <submittedName>
        <fullName evidence="2">CoA transferase</fullName>
    </submittedName>
</protein>
<dbReference type="InterPro" id="IPR023606">
    <property type="entry name" value="CoA-Trfase_III_dom_1_sf"/>
</dbReference>
<dbReference type="PANTHER" id="PTHR48207">
    <property type="entry name" value="SUCCINATE--HYDROXYMETHYLGLUTARATE COA-TRANSFERASE"/>
    <property type="match status" value="1"/>
</dbReference>
<organism evidence="2 3">
    <name type="scientific">Candidatus Marimicrobium litorale</name>
    <dbReference type="NCBI Taxonomy" id="2518991"/>
    <lineage>
        <taxon>Bacteria</taxon>
        <taxon>Pseudomonadati</taxon>
        <taxon>Pseudomonadota</taxon>
        <taxon>Gammaproteobacteria</taxon>
        <taxon>Cellvibrionales</taxon>
        <taxon>Halieaceae</taxon>
        <taxon>Marimicrobium</taxon>
    </lineage>
</organism>
<name>A0ABT3T3Y2_9GAMM</name>
<dbReference type="Proteomes" id="UP001143304">
    <property type="component" value="Unassembled WGS sequence"/>
</dbReference>
<dbReference type="PANTHER" id="PTHR48207:SF3">
    <property type="entry name" value="SUCCINATE--HYDROXYMETHYLGLUTARATE COA-TRANSFERASE"/>
    <property type="match status" value="1"/>
</dbReference>
<gene>
    <name evidence="2" type="ORF">EYC82_06260</name>
</gene>
<dbReference type="InterPro" id="IPR003673">
    <property type="entry name" value="CoA-Trfase_fam_III"/>
</dbReference>
<accession>A0ABT3T3Y2</accession>
<reference evidence="2" key="1">
    <citation type="submission" date="2019-02" db="EMBL/GenBank/DDBJ databases">
        <authorList>
            <person name="Li S.-H."/>
        </authorList>
    </citation>
    <scope>NUCLEOTIDE SEQUENCE</scope>
    <source>
        <strain evidence="2">IMCC11814</strain>
    </source>
</reference>
<dbReference type="GO" id="GO:0016740">
    <property type="term" value="F:transferase activity"/>
    <property type="evidence" value="ECO:0007669"/>
    <property type="project" value="UniProtKB-KW"/>
</dbReference>
<dbReference type="RefSeq" id="WP_279248695.1">
    <property type="nucleotide sequence ID" value="NZ_SHNO01000001.1"/>
</dbReference>
<dbReference type="InterPro" id="IPR050483">
    <property type="entry name" value="CoA-transferase_III_domain"/>
</dbReference>
<proteinExistence type="predicted"/>
<dbReference type="Gene3D" id="3.30.1540.10">
    <property type="entry name" value="formyl-coa transferase, domain 3"/>
    <property type="match status" value="1"/>
</dbReference>
<dbReference type="EMBL" id="SHNO01000001">
    <property type="protein sequence ID" value="MCX2976953.1"/>
    <property type="molecule type" value="Genomic_DNA"/>
</dbReference>
<dbReference type="Gene3D" id="3.40.50.10540">
    <property type="entry name" value="Crotonobetainyl-coa:carnitine coa-transferase, domain 1"/>
    <property type="match status" value="1"/>
</dbReference>
<sequence length="400" mass="43939">MEEARPDDTRGPCAGYTVLEFGTMVSGPMAGQNLGDLGANVIKVEPIMGDTARWTGPPERDGINGFFSQFNRNKRAICVDMKSQEGIDIVRKLALSADVIICNYRPGVAERLGFGYESLREQNPGLIFVLVSGFGADGPYCEQPAYDLVVQGMAGTMPTQGNAGPPQMIRSVIADKTAAITAASAALAALLARERNGGTGQMVHVPMINAYAQIALPDILTGETFRPVKPAEKFLPDIFHVWTCKDGYLVGMPIEDKQYANLCKALGREDLAKDERFAQLGDRLKNINEMITLLDGEFSNRPWRETLAALKEHDVPFAPVYNVEDFMGDPQVQHNRTVFDADDPRGGTTRFIRYPGVFEKTPATLRRHPPRYGEHTDEILGEAGYSERDIEALRQSQAVA</sequence>
<evidence type="ECO:0000313" key="2">
    <source>
        <dbReference type="EMBL" id="MCX2976953.1"/>
    </source>
</evidence>
<dbReference type="InterPro" id="IPR044855">
    <property type="entry name" value="CoA-Trfase_III_dom3_sf"/>
</dbReference>
<keyword evidence="3" id="KW-1185">Reference proteome</keyword>
<dbReference type="Pfam" id="PF02515">
    <property type="entry name" value="CoA_transf_3"/>
    <property type="match status" value="1"/>
</dbReference>
<dbReference type="SUPFAM" id="SSF89796">
    <property type="entry name" value="CoA-transferase family III (CaiB/BaiF)"/>
    <property type="match status" value="1"/>
</dbReference>